<reference evidence="3" key="1">
    <citation type="journal article" date="2019" name="Int. J. Syst. Evol. Microbiol.">
        <title>The Global Catalogue of Microorganisms (GCM) 10K type strain sequencing project: providing services to taxonomists for standard genome sequencing and annotation.</title>
        <authorList>
            <consortium name="The Broad Institute Genomics Platform"/>
            <consortium name="The Broad Institute Genome Sequencing Center for Infectious Disease"/>
            <person name="Wu L."/>
            <person name="Ma J."/>
        </authorList>
    </citation>
    <scope>NUCLEOTIDE SEQUENCE [LARGE SCALE GENOMIC DNA]</scope>
    <source>
        <strain evidence="3">CCUG 58938</strain>
    </source>
</reference>
<accession>A0ABW3KBI0</accession>
<gene>
    <name evidence="2" type="ORF">ACFQ21_28550</name>
</gene>
<keyword evidence="2" id="KW-0489">Methyltransferase</keyword>
<dbReference type="Pfam" id="PF13847">
    <property type="entry name" value="Methyltransf_31"/>
    <property type="match status" value="1"/>
</dbReference>
<dbReference type="RefSeq" id="WP_377585846.1">
    <property type="nucleotide sequence ID" value="NZ_JBHTKA010000015.1"/>
</dbReference>
<dbReference type="SUPFAM" id="SSF53335">
    <property type="entry name" value="S-adenosyl-L-methionine-dependent methyltransferases"/>
    <property type="match status" value="1"/>
</dbReference>
<keyword evidence="3" id="KW-1185">Reference proteome</keyword>
<evidence type="ECO:0000313" key="2">
    <source>
        <dbReference type="EMBL" id="MFD1003310.1"/>
    </source>
</evidence>
<evidence type="ECO:0000313" key="3">
    <source>
        <dbReference type="Proteomes" id="UP001597112"/>
    </source>
</evidence>
<dbReference type="EMBL" id="JBHTKA010000015">
    <property type="protein sequence ID" value="MFD1003310.1"/>
    <property type="molecule type" value="Genomic_DNA"/>
</dbReference>
<dbReference type="Proteomes" id="UP001597112">
    <property type="component" value="Unassembled WGS sequence"/>
</dbReference>
<evidence type="ECO:0000259" key="1">
    <source>
        <dbReference type="Pfam" id="PF13847"/>
    </source>
</evidence>
<organism evidence="2 3">
    <name type="scientific">Ohtaekwangia kribbensis</name>
    <dbReference type="NCBI Taxonomy" id="688913"/>
    <lineage>
        <taxon>Bacteria</taxon>
        <taxon>Pseudomonadati</taxon>
        <taxon>Bacteroidota</taxon>
        <taxon>Cytophagia</taxon>
        <taxon>Cytophagales</taxon>
        <taxon>Fulvivirgaceae</taxon>
        <taxon>Ohtaekwangia</taxon>
    </lineage>
</organism>
<dbReference type="Gene3D" id="3.40.50.150">
    <property type="entry name" value="Vaccinia Virus protein VP39"/>
    <property type="match status" value="1"/>
</dbReference>
<sequence>MVFELLKLNIHVTDEKFNTIYPTGIRRLSEKHWTPVSVAKAASEFLVTSPGTRVLDIGSGAGKFCMVGAVHTNGFFTGIEQRAELVELTQNLSNKYSLDNIEFIHANITSINFNQYQAFYFYNSFYENIDFDNKIDDSVLLNTGYYKAYTKYTLDQLAILPGGTRLATYWAADKFIPHGFDLVESLYDGHLNLYMKQSYE</sequence>
<keyword evidence="2" id="KW-0808">Transferase</keyword>
<comment type="caution">
    <text evidence="2">The sequence shown here is derived from an EMBL/GenBank/DDBJ whole genome shotgun (WGS) entry which is preliminary data.</text>
</comment>
<dbReference type="InterPro" id="IPR025714">
    <property type="entry name" value="Methyltranfer_dom"/>
</dbReference>
<name>A0ABW3KBI0_9BACT</name>
<dbReference type="CDD" id="cd02440">
    <property type="entry name" value="AdoMet_MTases"/>
    <property type="match status" value="1"/>
</dbReference>
<protein>
    <submittedName>
        <fullName evidence="2">Methyltransferase domain-containing protein</fullName>
    </submittedName>
</protein>
<dbReference type="GO" id="GO:0032259">
    <property type="term" value="P:methylation"/>
    <property type="evidence" value="ECO:0007669"/>
    <property type="project" value="UniProtKB-KW"/>
</dbReference>
<proteinExistence type="predicted"/>
<dbReference type="InterPro" id="IPR029063">
    <property type="entry name" value="SAM-dependent_MTases_sf"/>
</dbReference>
<dbReference type="GO" id="GO:0008168">
    <property type="term" value="F:methyltransferase activity"/>
    <property type="evidence" value="ECO:0007669"/>
    <property type="project" value="UniProtKB-KW"/>
</dbReference>
<feature type="domain" description="Methyltransferase" evidence="1">
    <location>
        <begin position="49"/>
        <end position="115"/>
    </location>
</feature>